<dbReference type="CDD" id="cd23163">
    <property type="entry name" value="Prefoldin_2"/>
    <property type="match status" value="1"/>
</dbReference>
<dbReference type="AlphaFoldDB" id="A0A7R9YQY9"/>
<dbReference type="GO" id="GO:0016272">
    <property type="term" value="C:prefoldin complex"/>
    <property type="evidence" value="ECO:0007669"/>
    <property type="project" value="InterPro"/>
</dbReference>
<dbReference type="SUPFAM" id="SSF46579">
    <property type="entry name" value="Prefoldin"/>
    <property type="match status" value="1"/>
</dbReference>
<sequence length="122" mass="14014">MATDRRAEQVIVNEFQERRQALSEMASKINELRAEVAEHEMVLSALQPMDPTRKCFRLIDTVLVERTVAEVRPAVEKNREHLTAAVETLMAQASQREKDLQEFQAKYKIRVVSREESDAMAA</sequence>
<dbReference type="Pfam" id="PF01920">
    <property type="entry name" value="Prefoldin_2"/>
    <property type="match status" value="1"/>
</dbReference>
<dbReference type="Gene3D" id="1.10.287.370">
    <property type="match status" value="1"/>
</dbReference>
<dbReference type="GO" id="GO:0006457">
    <property type="term" value="P:protein folding"/>
    <property type="evidence" value="ECO:0007669"/>
    <property type="project" value="InterPro"/>
</dbReference>
<name>A0A7R9YQY9_9CHLO</name>
<dbReference type="FunFam" id="1.10.287.370:FF:000002">
    <property type="entry name" value="Prefoldin subunit 2"/>
    <property type="match status" value="1"/>
</dbReference>
<evidence type="ECO:0000256" key="3">
    <source>
        <dbReference type="SAM" id="Coils"/>
    </source>
</evidence>
<dbReference type="InterPro" id="IPR002777">
    <property type="entry name" value="PFD_beta-like"/>
</dbReference>
<gene>
    <name evidence="4" type="ORF">CEUR00632_LOCUS1685</name>
</gene>
<keyword evidence="2" id="KW-0143">Chaperone</keyword>
<dbReference type="InterPro" id="IPR009053">
    <property type="entry name" value="Prefoldin"/>
</dbReference>
<evidence type="ECO:0008006" key="5">
    <source>
        <dbReference type="Google" id="ProtNLM"/>
    </source>
</evidence>
<organism evidence="4">
    <name type="scientific">Chlamydomonas euryale</name>
    <dbReference type="NCBI Taxonomy" id="1486919"/>
    <lineage>
        <taxon>Eukaryota</taxon>
        <taxon>Viridiplantae</taxon>
        <taxon>Chlorophyta</taxon>
        <taxon>core chlorophytes</taxon>
        <taxon>Chlorophyceae</taxon>
        <taxon>CS clade</taxon>
        <taxon>Chlamydomonadales</taxon>
        <taxon>Chlamydomonadaceae</taxon>
        <taxon>Chlamydomonas</taxon>
    </lineage>
</organism>
<reference evidence="4" key="1">
    <citation type="submission" date="2021-01" db="EMBL/GenBank/DDBJ databases">
        <authorList>
            <person name="Corre E."/>
            <person name="Pelletier E."/>
            <person name="Niang G."/>
            <person name="Scheremetjew M."/>
            <person name="Finn R."/>
            <person name="Kale V."/>
            <person name="Holt S."/>
            <person name="Cochrane G."/>
            <person name="Meng A."/>
            <person name="Brown T."/>
            <person name="Cohen L."/>
        </authorList>
    </citation>
    <scope>NUCLEOTIDE SEQUENCE</scope>
    <source>
        <strain evidence="4">CCMP219</strain>
    </source>
</reference>
<evidence type="ECO:0000256" key="1">
    <source>
        <dbReference type="ARBA" id="ARBA00008045"/>
    </source>
</evidence>
<feature type="coiled-coil region" evidence="3">
    <location>
        <begin position="12"/>
        <end position="42"/>
    </location>
</feature>
<dbReference type="PANTHER" id="PTHR13303">
    <property type="entry name" value="PREFOLDIN SUBUNIT 2"/>
    <property type="match status" value="1"/>
</dbReference>
<proteinExistence type="inferred from homology"/>
<protein>
    <recommendedName>
        <fullName evidence="5">Prefoldin subunit 2</fullName>
    </recommendedName>
</protein>
<keyword evidence="3" id="KW-0175">Coiled coil</keyword>
<comment type="similarity">
    <text evidence="1">Belongs to the prefoldin subunit beta family.</text>
</comment>
<dbReference type="InterPro" id="IPR027235">
    <property type="entry name" value="PFD2"/>
</dbReference>
<evidence type="ECO:0000256" key="2">
    <source>
        <dbReference type="ARBA" id="ARBA00023186"/>
    </source>
</evidence>
<dbReference type="GO" id="GO:0009409">
    <property type="term" value="P:response to cold"/>
    <property type="evidence" value="ECO:0007669"/>
    <property type="project" value="UniProtKB-ARBA"/>
</dbReference>
<accession>A0A7R9YQY9</accession>
<evidence type="ECO:0000313" key="4">
    <source>
        <dbReference type="EMBL" id="CAD8281650.1"/>
    </source>
</evidence>
<dbReference type="GO" id="GO:0051082">
    <property type="term" value="F:unfolded protein binding"/>
    <property type="evidence" value="ECO:0007669"/>
    <property type="project" value="InterPro"/>
</dbReference>
<dbReference type="EMBL" id="HBEC01003656">
    <property type="protein sequence ID" value="CAD8281650.1"/>
    <property type="molecule type" value="Transcribed_RNA"/>
</dbReference>